<dbReference type="AlphaFoldDB" id="A0AAE1DRT4"/>
<keyword evidence="2" id="KW-1185">Reference proteome</keyword>
<name>A0AAE1DRT4_9GAST</name>
<gene>
    <name evidence="1" type="ORF">RRG08_065525</name>
</gene>
<evidence type="ECO:0000313" key="1">
    <source>
        <dbReference type="EMBL" id="KAK3779955.1"/>
    </source>
</evidence>
<sequence>MFPTTINPWVLIIDFGLPDNRPRIADDGCWIPDKRS</sequence>
<accession>A0AAE1DRT4</accession>
<dbReference type="EMBL" id="JAWDGP010002788">
    <property type="protein sequence ID" value="KAK3779955.1"/>
    <property type="molecule type" value="Genomic_DNA"/>
</dbReference>
<protein>
    <submittedName>
        <fullName evidence="1">Uncharacterized protein</fullName>
    </submittedName>
</protein>
<organism evidence="1 2">
    <name type="scientific">Elysia crispata</name>
    <name type="common">lettuce slug</name>
    <dbReference type="NCBI Taxonomy" id="231223"/>
    <lineage>
        <taxon>Eukaryota</taxon>
        <taxon>Metazoa</taxon>
        <taxon>Spiralia</taxon>
        <taxon>Lophotrochozoa</taxon>
        <taxon>Mollusca</taxon>
        <taxon>Gastropoda</taxon>
        <taxon>Heterobranchia</taxon>
        <taxon>Euthyneura</taxon>
        <taxon>Panpulmonata</taxon>
        <taxon>Sacoglossa</taxon>
        <taxon>Placobranchoidea</taxon>
        <taxon>Plakobranchidae</taxon>
        <taxon>Elysia</taxon>
    </lineage>
</organism>
<dbReference type="Proteomes" id="UP001283361">
    <property type="component" value="Unassembled WGS sequence"/>
</dbReference>
<comment type="caution">
    <text evidence="1">The sequence shown here is derived from an EMBL/GenBank/DDBJ whole genome shotgun (WGS) entry which is preliminary data.</text>
</comment>
<reference evidence="1" key="1">
    <citation type="journal article" date="2023" name="G3 (Bethesda)">
        <title>A reference genome for the long-term kleptoplast-retaining sea slug Elysia crispata morphotype clarki.</title>
        <authorList>
            <person name="Eastman K.E."/>
            <person name="Pendleton A.L."/>
            <person name="Shaikh M.A."/>
            <person name="Suttiyut T."/>
            <person name="Ogas R."/>
            <person name="Tomko P."/>
            <person name="Gavelis G."/>
            <person name="Widhalm J.R."/>
            <person name="Wisecaver J.H."/>
        </authorList>
    </citation>
    <scope>NUCLEOTIDE SEQUENCE</scope>
    <source>
        <strain evidence="1">ECLA1</strain>
    </source>
</reference>
<feature type="non-terminal residue" evidence="1">
    <location>
        <position position="36"/>
    </location>
</feature>
<proteinExistence type="predicted"/>
<evidence type="ECO:0000313" key="2">
    <source>
        <dbReference type="Proteomes" id="UP001283361"/>
    </source>
</evidence>